<protein>
    <submittedName>
        <fullName evidence="11">3-deoxy-D-manno-octulosonate 8-phosphate phosphatase</fullName>
    </submittedName>
    <submittedName>
        <fullName evidence="8">HAD hydrolase family protein</fullName>
    </submittedName>
</protein>
<accession>A0A1Y3ZPG1</accession>
<evidence type="ECO:0000313" key="11">
    <source>
        <dbReference type="EMBL" id="RGV27161.1"/>
    </source>
</evidence>
<reference evidence="9" key="3">
    <citation type="submission" date="2023-01" db="EMBL/GenBank/DDBJ databases">
        <title>Human gut microbiome strain richness.</title>
        <authorList>
            <person name="Chen-Liaw A."/>
        </authorList>
    </citation>
    <scope>NUCLEOTIDE SEQUENCE</scope>
    <source>
        <strain evidence="9">RTP21484st1_B7_RTP21484_190118</strain>
    </source>
</reference>
<dbReference type="EMBL" id="JAQMRD010000024">
    <property type="protein sequence ID" value="MDB9224394.1"/>
    <property type="molecule type" value="Genomic_DNA"/>
</dbReference>
<reference evidence="8" key="2">
    <citation type="submission" date="2022-01" db="EMBL/GenBank/DDBJ databases">
        <title>Collection of gut derived symbiotic bacterial strains cultured from healthy donors.</title>
        <authorList>
            <person name="Lin H."/>
            <person name="Kohout C."/>
            <person name="Waligurski E."/>
            <person name="Pamer E.G."/>
        </authorList>
    </citation>
    <scope>NUCLEOTIDE SEQUENCE</scope>
    <source>
        <strain evidence="8">DFI.1.149</strain>
    </source>
</reference>
<proteinExistence type="inferred from homology"/>
<evidence type="ECO:0000256" key="1">
    <source>
        <dbReference type="ARBA" id="ARBA00001946"/>
    </source>
</evidence>
<evidence type="ECO:0000313" key="8">
    <source>
        <dbReference type="EMBL" id="MCG4958984.1"/>
    </source>
</evidence>
<evidence type="ECO:0000313" key="10">
    <source>
        <dbReference type="EMBL" id="RGU58967.1"/>
    </source>
</evidence>
<dbReference type="SFLD" id="SFLDS00003">
    <property type="entry name" value="Haloacid_Dehalogenase"/>
    <property type="match status" value="1"/>
</dbReference>
<dbReference type="SUPFAM" id="SSF56784">
    <property type="entry name" value="HAD-like"/>
    <property type="match status" value="1"/>
</dbReference>
<organism evidence="11 13">
    <name type="scientific">Odoribacter splanchnicus</name>
    <dbReference type="NCBI Taxonomy" id="28118"/>
    <lineage>
        <taxon>Bacteria</taxon>
        <taxon>Pseudomonadati</taxon>
        <taxon>Bacteroidota</taxon>
        <taxon>Bacteroidia</taxon>
        <taxon>Bacteroidales</taxon>
        <taxon>Odoribacteraceae</taxon>
        <taxon>Odoribacter</taxon>
    </lineage>
</organism>
<dbReference type="SFLD" id="SFLDG01138">
    <property type="entry name" value="C1.6.2:_Deoxy-d-mannose-octulo"/>
    <property type="match status" value="1"/>
</dbReference>
<feature type="binding site" evidence="7">
    <location>
        <position position="17"/>
    </location>
    <ligand>
        <name>Mg(2+)</name>
        <dbReference type="ChEBI" id="CHEBI:18420"/>
    </ligand>
</feature>
<comment type="cofactor">
    <cofactor evidence="1 7">
        <name>Mg(2+)</name>
        <dbReference type="ChEBI" id="CHEBI:18420"/>
    </cofactor>
</comment>
<keyword evidence="4 7" id="KW-0479">Metal-binding</keyword>
<evidence type="ECO:0000313" key="13">
    <source>
        <dbReference type="Proteomes" id="UP000283426"/>
    </source>
</evidence>
<keyword evidence="6 7" id="KW-0460">Magnesium</keyword>
<evidence type="ECO:0000256" key="2">
    <source>
        <dbReference type="ARBA" id="ARBA00005893"/>
    </source>
</evidence>
<evidence type="ECO:0000313" key="14">
    <source>
        <dbReference type="Proteomes" id="UP000284243"/>
    </source>
</evidence>
<evidence type="ECO:0000256" key="3">
    <source>
        <dbReference type="ARBA" id="ARBA00011881"/>
    </source>
</evidence>
<dbReference type="EMBL" id="QSCO01000004">
    <property type="protein sequence ID" value="RGY08921.1"/>
    <property type="molecule type" value="Genomic_DNA"/>
</dbReference>
<gene>
    <name evidence="11" type="ORF">DWW24_08420</name>
    <name evidence="10" type="ORF">DWW57_00790</name>
    <name evidence="12" type="ORF">DXA53_03460</name>
    <name evidence="8" type="ORF">L0P03_03815</name>
    <name evidence="9" type="ORF">PN645_15500</name>
</gene>
<dbReference type="EMBL" id="QRYC01000001">
    <property type="protein sequence ID" value="RGU58967.1"/>
    <property type="molecule type" value="Genomic_DNA"/>
</dbReference>
<dbReference type="InterPro" id="IPR023214">
    <property type="entry name" value="HAD_sf"/>
</dbReference>
<dbReference type="RefSeq" id="WP_013611016.1">
    <property type="nucleotide sequence ID" value="NZ_BAABYK010000001.1"/>
</dbReference>
<comment type="caution">
    <text evidence="11">The sequence shown here is derived from an EMBL/GenBank/DDBJ whole genome shotgun (WGS) entry which is preliminary data.</text>
</comment>
<dbReference type="GO" id="GO:0008781">
    <property type="term" value="F:N-acylneuraminate cytidylyltransferase activity"/>
    <property type="evidence" value="ECO:0007669"/>
    <property type="project" value="TreeGrafter"/>
</dbReference>
<evidence type="ECO:0000256" key="5">
    <source>
        <dbReference type="ARBA" id="ARBA00022801"/>
    </source>
</evidence>
<evidence type="ECO:0000256" key="6">
    <source>
        <dbReference type="ARBA" id="ARBA00022842"/>
    </source>
</evidence>
<name>A0A1Y3ZPG1_9BACT</name>
<dbReference type="SFLD" id="SFLDG01136">
    <property type="entry name" value="C1.6:_Phosphoserine_Phosphatas"/>
    <property type="match status" value="1"/>
</dbReference>
<dbReference type="PANTHER" id="PTHR21485">
    <property type="entry name" value="HAD SUPERFAMILY MEMBERS CMAS AND KDSC"/>
    <property type="match status" value="1"/>
</dbReference>
<reference evidence="13 14" key="1">
    <citation type="submission" date="2018-08" db="EMBL/GenBank/DDBJ databases">
        <title>A genome reference for cultivated species of the human gut microbiota.</title>
        <authorList>
            <person name="Zou Y."/>
            <person name="Xue W."/>
            <person name="Luo G."/>
        </authorList>
    </citation>
    <scope>NUCLEOTIDE SEQUENCE [LARGE SCALE GENOMIC DNA]</scope>
    <source>
        <strain evidence="11 13">AF14-6AC</strain>
        <strain evidence="10 14">AF16-14</strain>
        <strain evidence="12 15">OF03-11</strain>
    </source>
</reference>
<evidence type="ECO:0000256" key="4">
    <source>
        <dbReference type="ARBA" id="ARBA00022723"/>
    </source>
</evidence>
<dbReference type="GeneID" id="61273934"/>
<dbReference type="Gene3D" id="3.40.50.1000">
    <property type="entry name" value="HAD superfamily/HAD-like"/>
    <property type="match status" value="1"/>
</dbReference>
<comment type="subunit">
    <text evidence="3">Homotetramer.</text>
</comment>
<dbReference type="Proteomes" id="UP001212263">
    <property type="component" value="Unassembled WGS sequence"/>
</dbReference>
<dbReference type="EMBL" id="QRYW01000015">
    <property type="protein sequence ID" value="RGV27161.1"/>
    <property type="molecule type" value="Genomic_DNA"/>
</dbReference>
<evidence type="ECO:0000256" key="7">
    <source>
        <dbReference type="PIRSR" id="PIRSR006118-2"/>
    </source>
</evidence>
<dbReference type="GO" id="GO:0016788">
    <property type="term" value="F:hydrolase activity, acting on ester bonds"/>
    <property type="evidence" value="ECO:0007669"/>
    <property type="project" value="InterPro"/>
</dbReference>
<dbReference type="PIRSF" id="PIRSF006118">
    <property type="entry name" value="KDO8-P_Ptase"/>
    <property type="match status" value="1"/>
</dbReference>
<keyword evidence="5 8" id="KW-0378">Hydrolase</keyword>
<dbReference type="InterPro" id="IPR036412">
    <property type="entry name" value="HAD-like_sf"/>
</dbReference>
<dbReference type="PANTHER" id="PTHR21485:SF3">
    <property type="entry name" value="N-ACYLNEURAMINATE CYTIDYLYLTRANSFERASE"/>
    <property type="match status" value="1"/>
</dbReference>
<evidence type="ECO:0000313" key="9">
    <source>
        <dbReference type="EMBL" id="MDB9224394.1"/>
    </source>
</evidence>
<dbReference type="Proteomes" id="UP000284243">
    <property type="component" value="Unassembled WGS sequence"/>
</dbReference>
<comment type="similarity">
    <text evidence="2">Belongs to the KdsC family.</text>
</comment>
<dbReference type="EMBL" id="JAKNDN010000006">
    <property type="protein sequence ID" value="MCG4958984.1"/>
    <property type="molecule type" value="Genomic_DNA"/>
</dbReference>
<feature type="binding site" evidence="7">
    <location>
        <position position="19"/>
    </location>
    <ligand>
        <name>substrate</name>
    </ligand>
</feature>
<sequence>MKFFKDELKKIRAFVFDVDGVLSHQSQNLTPDGELIRTSCTKDGYAIMYAIRKGYIIAVISGGGAPGVRERLEKLGVRPEDIYLKVANKTEALAEIEQRYSLDKEAIMYMGDDIPDYKVMTQVGLPVCPLDACEEIKSVARYISDITGGDGCVRDVISQVLKAKGDWMDTNCYVKSM</sequence>
<dbReference type="Proteomes" id="UP000283426">
    <property type="component" value="Unassembled WGS sequence"/>
</dbReference>
<dbReference type="NCBIfam" id="TIGR01670">
    <property type="entry name" value="KdsC-phosphatas"/>
    <property type="match status" value="1"/>
</dbReference>
<dbReference type="AlphaFoldDB" id="A0A1Y3ZPG1"/>
<dbReference type="InterPro" id="IPR050793">
    <property type="entry name" value="CMP-NeuNAc_synthase"/>
</dbReference>
<dbReference type="Proteomes" id="UP000284434">
    <property type="component" value="Unassembled WGS sequence"/>
</dbReference>
<evidence type="ECO:0000313" key="12">
    <source>
        <dbReference type="EMBL" id="RGY08921.1"/>
    </source>
</evidence>
<dbReference type="Proteomes" id="UP001199750">
    <property type="component" value="Unassembled WGS sequence"/>
</dbReference>
<feature type="binding site" evidence="7">
    <location>
        <position position="112"/>
    </location>
    <ligand>
        <name>Mg(2+)</name>
        <dbReference type="ChEBI" id="CHEBI:18420"/>
    </ligand>
</feature>
<dbReference type="Pfam" id="PF08282">
    <property type="entry name" value="Hydrolase_3"/>
    <property type="match status" value="1"/>
</dbReference>
<evidence type="ECO:0000313" key="15">
    <source>
        <dbReference type="Proteomes" id="UP000284434"/>
    </source>
</evidence>
<dbReference type="GO" id="GO:0046872">
    <property type="term" value="F:metal ion binding"/>
    <property type="evidence" value="ECO:0007669"/>
    <property type="project" value="UniProtKB-KW"/>
</dbReference>
<dbReference type="OMA" id="NRVGYIS"/>
<dbReference type="InterPro" id="IPR010023">
    <property type="entry name" value="KdsC_fam"/>
</dbReference>